<evidence type="ECO:0000259" key="6">
    <source>
        <dbReference type="Pfam" id="PF04932"/>
    </source>
</evidence>
<keyword evidence="7" id="KW-0436">Ligase</keyword>
<organism evidence="7 8">
    <name type="scientific">Clostridium acetireducens DSM 10703</name>
    <dbReference type="NCBI Taxonomy" id="1121290"/>
    <lineage>
        <taxon>Bacteria</taxon>
        <taxon>Bacillati</taxon>
        <taxon>Bacillota</taxon>
        <taxon>Clostridia</taxon>
        <taxon>Eubacteriales</taxon>
        <taxon>Clostridiaceae</taxon>
        <taxon>Clostridium</taxon>
    </lineage>
</organism>
<comment type="caution">
    <text evidence="7">The sequence shown here is derived from an EMBL/GenBank/DDBJ whole genome shotgun (WGS) entry which is preliminary data.</text>
</comment>
<gene>
    <name evidence="7" type="ORF">CLOACE_15620</name>
</gene>
<accession>A0A1E8EXX8</accession>
<feature type="transmembrane region" description="Helical" evidence="5">
    <location>
        <begin position="221"/>
        <end position="252"/>
    </location>
</feature>
<feature type="transmembrane region" description="Helical" evidence="5">
    <location>
        <begin position="359"/>
        <end position="378"/>
    </location>
</feature>
<feature type="transmembrane region" description="Helical" evidence="5">
    <location>
        <begin position="197"/>
        <end position="215"/>
    </location>
</feature>
<dbReference type="PATRIC" id="fig|1121290.3.peg.1549"/>
<keyword evidence="3 5" id="KW-1133">Transmembrane helix</keyword>
<feature type="transmembrane region" description="Helical" evidence="5">
    <location>
        <begin position="390"/>
        <end position="409"/>
    </location>
</feature>
<dbReference type="EMBL" id="LZFO01000022">
    <property type="protein sequence ID" value="OFI05795.1"/>
    <property type="molecule type" value="Genomic_DNA"/>
</dbReference>
<keyword evidence="2 5" id="KW-0812">Transmembrane</keyword>
<feature type="domain" description="O-antigen ligase-related" evidence="6">
    <location>
        <begin position="203"/>
        <end position="339"/>
    </location>
</feature>
<evidence type="ECO:0000256" key="1">
    <source>
        <dbReference type="ARBA" id="ARBA00004141"/>
    </source>
</evidence>
<evidence type="ECO:0000313" key="8">
    <source>
        <dbReference type="Proteomes" id="UP000175744"/>
    </source>
</evidence>
<dbReference type="PANTHER" id="PTHR37422">
    <property type="entry name" value="TEICHURONIC ACID BIOSYNTHESIS PROTEIN TUAE"/>
    <property type="match status" value="1"/>
</dbReference>
<evidence type="ECO:0000256" key="3">
    <source>
        <dbReference type="ARBA" id="ARBA00022989"/>
    </source>
</evidence>
<dbReference type="RefSeq" id="WP_070110539.1">
    <property type="nucleotide sequence ID" value="NZ_LZFO01000022.1"/>
</dbReference>
<keyword evidence="4 5" id="KW-0472">Membrane</keyword>
<feature type="transmembrane region" description="Helical" evidence="5">
    <location>
        <begin position="125"/>
        <end position="146"/>
    </location>
</feature>
<feature type="transmembrane region" description="Helical" evidence="5">
    <location>
        <begin position="32"/>
        <end position="51"/>
    </location>
</feature>
<dbReference type="GO" id="GO:0016874">
    <property type="term" value="F:ligase activity"/>
    <property type="evidence" value="ECO:0007669"/>
    <property type="project" value="UniProtKB-KW"/>
</dbReference>
<feature type="transmembrane region" description="Helical" evidence="5">
    <location>
        <begin position="95"/>
        <end position="113"/>
    </location>
</feature>
<keyword evidence="8" id="KW-1185">Reference proteome</keyword>
<feature type="transmembrane region" description="Helical" evidence="5">
    <location>
        <begin position="173"/>
        <end position="190"/>
    </location>
</feature>
<dbReference type="PANTHER" id="PTHR37422:SF17">
    <property type="entry name" value="O-ANTIGEN LIGASE"/>
    <property type="match status" value="1"/>
</dbReference>
<dbReference type="Proteomes" id="UP000175744">
    <property type="component" value="Unassembled WGS sequence"/>
</dbReference>
<dbReference type="GO" id="GO:0016020">
    <property type="term" value="C:membrane"/>
    <property type="evidence" value="ECO:0007669"/>
    <property type="project" value="UniProtKB-SubCell"/>
</dbReference>
<feature type="transmembrane region" description="Helical" evidence="5">
    <location>
        <begin position="330"/>
        <end position="347"/>
    </location>
</feature>
<evidence type="ECO:0000256" key="5">
    <source>
        <dbReference type="SAM" id="Phobius"/>
    </source>
</evidence>
<sequence length="415" mass="48103">MNFRRNIISFLIYLYIILLPLIPSKFKYKNIPFNGDIILALIILLYVFQLVFLKETRKRFIEGIKDLTKDYFNISIIILLFIMYLSIGYASSRTLAIKETFRFTTYIALYFIIKYEISSKRIIDNIIRCYISVSLLISFIGVYQYIGGKGFVQKHGSETLVRIVSTLENSNNVGMFFILAVFPLIMLTLYEKEIKKKIFYGLTSFLFFINIILSFSRNAWLGFAIGCFILVLIYSIKLLFLFGGVGILALFLPPVFSRIKQIDDMSQNISRIKLWKTASIMIKDNPIFGVGNGNFAALYDSYITKYPDLRYCSYKVYHPHNIFLKIQSELGIIGLVGFIGMIISIGFKLKKFINIIKDNFYKAFYSGVVASMVAFLFMNIVDNFFSAPKVIAYFWIILSISDNLLYNRFKYNITN</sequence>
<feature type="transmembrane region" description="Helical" evidence="5">
    <location>
        <begin position="71"/>
        <end position="89"/>
    </location>
</feature>
<proteinExistence type="predicted"/>
<protein>
    <submittedName>
        <fullName evidence="7">O-antigen ligase</fullName>
    </submittedName>
</protein>
<dbReference type="AlphaFoldDB" id="A0A1E8EXX8"/>
<dbReference type="InterPro" id="IPR007016">
    <property type="entry name" value="O-antigen_ligase-rel_domated"/>
</dbReference>
<dbReference type="STRING" id="1121290.CLAOCE_15620"/>
<evidence type="ECO:0000256" key="2">
    <source>
        <dbReference type="ARBA" id="ARBA00022692"/>
    </source>
</evidence>
<feature type="transmembrane region" description="Helical" evidence="5">
    <location>
        <begin position="7"/>
        <end position="26"/>
    </location>
</feature>
<dbReference type="InterPro" id="IPR051533">
    <property type="entry name" value="WaaL-like"/>
</dbReference>
<evidence type="ECO:0000256" key="4">
    <source>
        <dbReference type="ARBA" id="ARBA00023136"/>
    </source>
</evidence>
<reference evidence="7 8" key="1">
    <citation type="submission" date="2016-06" db="EMBL/GenBank/DDBJ databases">
        <title>Genome sequence of Clostridium acetireducens DSM 10703.</title>
        <authorList>
            <person name="Poehlein A."/>
            <person name="Fluechter S."/>
            <person name="Duerre P."/>
            <person name="Daniel R."/>
        </authorList>
    </citation>
    <scope>NUCLEOTIDE SEQUENCE [LARGE SCALE GENOMIC DNA]</scope>
    <source>
        <strain evidence="7 8">DSM 10703</strain>
    </source>
</reference>
<comment type="subcellular location">
    <subcellularLocation>
        <location evidence="1">Membrane</location>
        <topology evidence="1">Multi-pass membrane protein</topology>
    </subcellularLocation>
</comment>
<evidence type="ECO:0000313" key="7">
    <source>
        <dbReference type="EMBL" id="OFI05795.1"/>
    </source>
</evidence>
<dbReference type="OrthoDB" id="9806320at2"/>
<name>A0A1E8EXX8_9CLOT</name>
<dbReference type="Pfam" id="PF04932">
    <property type="entry name" value="Wzy_C"/>
    <property type="match status" value="1"/>
</dbReference>